<evidence type="ECO:0000313" key="2">
    <source>
        <dbReference type="Proteomes" id="UP000728185"/>
    </source>
</evidence>
<accession>A0A8E0RUQ6</accession>
<gene>
    <name evidence="1" type="ORF">FBUS_04747</name>
</gene>
<protein>
    <submittedName>
        <fullName evidence="1">Transcription initiation factor TFIID subunit 4</fullName>
    </submittedName>
</protein>
<reference evidence="1" key="1">
    <citation type="submission" date="2019-05" db="EMBL/GenBank/DDBJ databases">
        <title>Annotation for the trematode Fasciolopsis buski.</title>
        <authorList>
            <person name="Choi Y.-J."/>
        </authorList>
    </citation>
    <scope>NUCLEOTIDE SEQUENCE</scope>
    <source>
        <strain evidence="1">HT</strain>
        <tissue evidence="1">Whole worm</tissue>
    </source>
</reference>
<evidence type="ECO:0000313" key="1">
    <source>
        <dbReference type="EMBL" id="KAA0194323.1"/>
    </source>
</evidence>
<dbReference type="EMBL" id="LUCM01004452">
    <property type="protein sequence ID" value="KAA0194323.1"/>
    <property type="molecule type" value="Genomic_DNA"/>
</dbReference>
<sequence length="173" mass="18505">MARRIATEDYEREKQHQANLTALSAIGPQRKRRLDTVDDSGNVLLSDSGTALLTTRETLGNTGSSHSRLSLVSASRLSLLNSGHSGPGSSLLAHSSGSDSAQTGLFSASTLGGLSTGEVVHSGASAVSTTSSSFSLAHSSRVHRASLKDIQLVLFRTPRLRRTRTFYRTHWRS</sequence>
<name>A0A8E0RUQ6_9TREM</name>
<organism evidence="1 2">
    <name type="scientific">Fasciolopsis buskii</name>
    <dbReference type="NCBI Taxonomy" id="27845"/>
    <lineage>
        <taxon>Eukaryota</taxon>
        <taxon>Metazoa</taxon>
        <taxon>Spiralia</taxon>
        <taxon>Lophotrochozoa</taxon>
        <taxon>Platyhelminthes</taxon>
        <taxon>Trematoda</taxon>
        <taxon>Digenea</taxon>
        <taxon>Plagiorchiida</taxon>
        <taxon>Echinostomata</taxon>
        <taxon>Echinostomatoidea</taxon>
        <taxon>Fasciolidae</taxon>
        <taxon>Fasciolopsis</taxon>
    </lineage>
</organism>
<proteinExistence type="predicted"/>
<dbReference type="OrthoDB" id="21060at2759"/>
<keyword evidence="2" id="KW-1185">Reference proteome</keyword>
<dbReference type="AlphaFoldDB" id="A0A8E0RUQ6"/>
<comment type="caution">
    <text evidence="1">The sequence shown here is derived from an EMBL/GenBank/DDBJ whole genome shotgun (WGS) entry which is preliminary data.</text>
</comment>
<dbReference type="Proteomes" id="UP000728185">
    <property type="component" value="Unassembled WGS sequence"/>
</dbReference>